<reference evidence="1" key="2">
    <citation type="submission" date="2020-09" db="EMBL/GenBank/DDBJ databases">
        <authorList>
            <person name="Sun Q."/>
            <person name="Ohkuma M."/>
        </authorList>
    </citation>
    <scope>NUCLEOTIDE SEQUENCE</scope>
    <source>
        <strain evidence="1">JCM 4386</strain>
    </source>
</reference>
<dbReference type="GO" id="GO:0047617">
    <property type="term" value="F:fatty acyl-CoA hydrolase activity"/>
    <property type="evidence" value="ECO:0007669"/>
    <property type="project" value="TreeGrafter"/>
</dbReference>
<dbReference type="InterPro" id="IPR050563">
    <property type="entry name" value="4-hydroxybenzoyl-CoA_TE"/>
</dbReference>
<dbReference type="PANTHER" id="PTHR31793:SF24">
    <property type="entry name" value="LONG-CHAIN ACYL-COA THIOESTERASE FADM"/>
    <property type="match status" value="1"/>
</dbReference>
<dbReference type="Pfam" id="PF13279">
    <property type="entry name" value="4HBT_2"/>
    <property type="match status" value="1"/>
</dbReference>
<dbReference type="CDD" id="cd00586">
    <property type="entry name" value="4HBT"/>
    <property type="match status" value="1"/>
</dbReference>
<gene>
    <name evidence="1" type="ORF">GCM10010269_61860</name>
</gene>
<dbReference type="SUPFAM" id="SSF54637">
    <property type="entry name" value="Thioesterase/thiol ester dehydrase-isomerase"/>
    <property type="match status" value="1"/>
</dbReference>
<proteinExistence type="predicted"/>
<sequence length="140" mass="15947">MTKPFQLRITVRGYELDTQGHLNQAVYLQYCEHLRWESLRAAGISQDKLIATQIGPAVLENTMRFRHELRGGDEVDVTCQWIWGEGKTFRVEQEIRRTDGVLACELSSVAGLIDLTQRKLISNPAEHFAKLADHPEIMGL</sequence>
<dbReference type="Proteomes" id="UP000606194">
    <property type="component" value="Unassembled WGS sequence"/>
</dbReference>
<dbReference type="AlphaFoldDB" id="A0A918G2D1"/>
<dbReference type="InterPro" id="IPR029069">
    <property type="entry name" value="HotDog_dom_sf"/>
</dbReference>
<dbReference type="PANTHER" id="PTHR31793">
    <property type="entry name" value="4-HYDROXYBENZOYL-COA THIOESTERASE FAMILY MEMBER"/>
    <property type="match status" value="1"/>
</dbReference>
<keyword evidence="2" id="KW-1185">Reference proteome</keyword>
<dbReference type="RefSeq" id="WP_190152637.1">
    <property type="nucleotide sequence ID" value="NZ_BMTL01000030.1"/>
</dbReference>
<protein>
    <submittedName>
        <fullName evidence="1">Thioesterase</fullName>
    </submittedName>
</protein>
<reference evidence="1" key="1">
    <citation type="journal article" date="2014" name="Int. J. Syst. Evol. Microbiol.">
        <title>Complete genome sequence of Corynebacterium casei LMG S-19264T (=DSM 44701T), isolated from a smear-ripened cheese.</title>
        <authorList>
            <consortium name="US DOE Joint Genome Institute (JGI-PGF)"/>
            <person name="Walter F."/>
            <person name="Albersmeier A."/>
            <person name="Kalinowski J."/>
            <person name="Ruckert C."/>
        </authorList>
    </citation>
    <scope>NUCLEOTIDE SEQUENCE</scope>
    <source>
        <strain evidence="1">JCM 4386</strain>
    </source>
</reference>
<organism evidence="1 2">
    <name type="scientific">Streptomyces humidus</name>
    <dbReference type="NCBI Taxonomy" id="52259"/>
    <lineage>
        <taxon>Bacteria</taxon>
        <taxon>Bacillati</taxon>
        <taxon>Actinomycetota</taxon>
        <taxon>Actinomycetes</taxon>
        <taxon>Kitasatosporales</taxon>
        <taxon>Streptomycetaceae</taxon>
        <taxon>Streptomyces</taxon>
    </lineage>
</organism>
<dbReference type="Gene3D" id="3.10.129.10">
    <property type="entry name" value="Hotdog Thioesterase"/>
    <property type="match status" value="1"/>
</dbReference>
<evidence type="ECO:0000313" key="1">
    <source>
        <dbReference type="EMBL" id="GGS14176.1"/>
    </source>
</evidence>
<name>A0A918G2D1_9ACTN</name>
<dbReference type="EMBL" id="BMTL01000030">
    <property type="protein sequence ID" value="GGS14176.1"/>
    <property type="molecule type" value="Genomic_DNA"/>
</dbReference>
<comment type="caution">
    <text evidence="1">The sequence shown here is derived from an EMBL/GenBank/DDBJ whole genome shotgun (WGS) entry which is preliminary data.</text>
</comment>
<evidence type="ECO:0000313" key="2">
    <source>
        <dbReference type="Proteomes" id="UP000606194"/>
    </source>
</evidence>
<accession>A0A918G2D1</accession>